<dbReference type="RefSeq" id="WP_115084867.1">
    <property type="nucleotide sequence ID" value="NZ_CBCSFG010000002.1"/>
</dbReference>
<dbReference type="PANTHER" id="PTHR43819:SF1">
    <property type="entry name" value="ARCHAEAL-TYPE GLUTAMATE SYNTHASE [NADPH]"/>
    <property type="match status" value="1"/>
</dbReference>
<comment type="similarity">
    <text evidence="1 2">Belongs to the glutamate synthase family.</text>
</comment>
<reference evidence="5" key="1">
    <citation type="submission" date="2018-07" db="EMBL/GenBank/DDBJ databases">
        <authorList>
            <person name="Blom J."/>
        </authorList>
    </citation>
    <scope>NUCLEOTIDE SEQUENCE [LARGE SCALE GENOMIC DNA]</scope>
    <source>
        <strain evidence="5">CCOS 864</strain>
    </source>
</reference>
<dbReference type="AlphaFoldDB" id="A0A380SUQ2"/>
<evidence type="ECO:0000313" key="4">
    <source>
        <dbReference type="EMBL" id="SUQ61018.1"/>
    </source>
</evidence>
<dbReference type="InterPro" id="IPR013785">
    <property type="entry name" value="Aldolase_TIM"/>
</dbReference>
<dbReference type="PANTHER" id="PTHR43819">
    <property type="entry name" value="ARCHAEAL-TYPE GLUTAMATE SYNTHASE [NADPH]"/>
    <property type="match status" value="1"/>
</dbReference>
<accession>A0A380SUQ2</accession>
<dbReference type="Gene3D" id="3.20.20.70">
    <property type="entry name" value="Aldolase class I"/>
    <property type="match status" value="1"/>
</dbReference>
<dbReference type="EMBL" id="UIDD01000001">
    <property type="protein sequence ID" value="SUQ61018.1"/>
    <property type="molecule type" value="Genomic_DNA"/>
</dbReference>
<evidence type="ECO:0000256" key="1">
    <source>
        <dbReference type="ARBA" id="ARBA00009716"/>
    </source>
</evidence>
<dbReference type="PIRSF" id="PIRSF006429">
    <property type="entry name" value="GOGAT_lg_2"/>
    <property type="match status" value="1"/>
</dbReference>
<keyword evidence="5" id="KW-1185">Reference proteome</keyword>
<dbReference type="PIRSF" id="PIRSF500060">
    <property type="entry name" value="UCP500060"/>
    <property type="match status" value="1"/>
</dbReference>
<proteinExistence type="inferred from homology"/>
<evidence type="ECO:0000259" key="3">
    <source>
        <dbReference type="Pfam" id="PF01645"/>
    </source>
</evidence>
<dbReference type="FunFam" id="3.20.20.70:FF:000156">
    <property type="entry name" value="Glutamate synthase domain protein"/>
    <property type="match status" value="1"/>
</dbReference>
<protein>
    <submittedName>
        <fullName evidence="4">Glutamate synthase large subunit-like protein YerD</fullName>
    </submittedName>
</protein>
<sequence>MKASLPSRYACLFGCLVFTLASLPFLSAHSWLWPLTLISALLSLVGLNDLRQSHHAVRRNYPILGNIRYLIETIRPEIRQYLLEGDDDKLPFSRAQRSLVYARAKNESAEKAFGTLNDVYRPGFEFISHSMLPVETPDPASFRINIGGPQCRQPYSASIFNISAMSFGALSANAIAALNKGAKLGHFAHDTGEGSISPYHREHGGDLIWEIGSGYFGCRTPEGRFDPERFAKQARDPQVKMIEIKLSQGAKPGHGGILPGHKVSAEIAATRGVLMGEDCISPAAHSAFRSPVQLLQFIGQLRELSGGKPVGFKFCLGHPWEFMGIAKAMLATGIIPDFIVVDGKEGGTGAAPREFSDNIGVPMREGLMFVHNTLVGLNLRDKIRIGAGGKIVSAFDIASVLAIGADWVNSARGFMFAIGCIQSQSCHTNKCPTGVATQDPLRQRALVVPDKADRVFSFHRNTLHALAEMLAAAGLEHPNELKPKHLVRRISASEIRLFSQLHVFLKPGELLSGSIDSEFYARMWRMARSDSFEPQNSEVLAIKPAVRRKETTPA</sequence>
<organism evidence="4 5">
    <name type="scientific">Pseudomonas wadenswilerensis</name>
    <dbReference type="NCBI Taxonomy" id="1785161"/>
    <lineage>
        <taxon>Bacteria</taxon>
        <taxon>Pseudomonadati</taxon>
        <taxon>Pseudomonadota</taxon>
        <taxon>Gammaproteobacteria</taxon>
        <taxon>Pseudomonadales</taxon>
        <taxon>Pseudomonadaceae</taxon>
        <taxon>Pseudomonas</taxon>
    </lineage>
</organism>
<evidence type="ECO:0000256" key="2">
    <source>
        <dbReference type="PIRNR" id="PIRNR006429"/>
    </source>
</evidence>
<dbReference type="CDD" id="cd02808">
    <property type="entry name" value="GltS_FMN"/>
    <property type="match status" value="1"/>
</dbReference>
<dbReference type="Pfam" id="PF01645">
    <property type="entry name" value="Glu_synthase"/>
    <property type="match status" value="1"/>
</dbReference>
<dbReference type="InterPro" id="IPR024188">
    <property type="entry name" value="GltB"/>
</dbReference>
<dbReference type="GO" id="GO:0006537">
    <property type="term" value="P:glutamate biosynthetic process"/>
    <property type="evidence" value="ECO:0007669"/>
    <property type="project" value="InterPro"/>
</dbReference>
<dbReference type="SUPFAM" id="SSF51395">
    <property type="entry name" value="FMN-linked oxidoreductases"/>
    <property type="match status" value="1"/>
</dbReference>
<dbReference type="InterPro" id="IPR027283">
    <property type="entry name" value="YerD"/>
</dbReference>
<dbReference type="GO" id="GO:0015930">
    <property type="term" value="F:glutamate synthase activity"/>
    <property type="evidence" value="ECO:0007669"/>
    <property type="project" value="InterPro"/>
</dbReference>
<feature type="domain" description="Glutamate synthase" evidence="3">
    <location>
        <begin position="158"/>
        <end position="475"/>
    </location>
</feature>
<evidence type="ECO:0000313" key="5">
    <source>
        <dbReference type="Proteomes" id="UP000255177"/>
    </source>
</evidence>
<dbReference type="Proteomes" id="UP000255177">
    <property type="component" value="Unassembled WGS sequence"/>
</dbReference>
<gene>
    <name evidence="4" type="primary">yerD</name>
    <name evidence="4" type="ORF">CCOS864_00423</name>
</gene>
<name>A0A380SUQ2_9PSED</name>
<dbReference type="InterPro" id="IPR002932">
    <property type="entry name" value="Glu_synthdom"/>
</dbReference>